<feature type="region of interest" description="Disordered" evidence="1">
    <location>
        <begin position="192"/>
        <end position="232"/>
    </location>
</feature>
<feature type="compositionally biased region" description="Polar residues" evidence="1">
    <location>
        <begin position="69"/>
        <end position="79"/>
    </location>
</feature>
<reference evidence="2" key="1">
    <citation type="journal article" date="2021" name="J Fungi (Basel)">
        <title>Virulence traits and population genomics of the black yeast Aureobasidium melanogenum.</title>
        <authorList>
            <person name="Cernosa A."/>
            <person name="Sun X."/>
            <person name="Gostincar C."/>
            <person name="Fang C."/>
            <person name="Gunde-Cimerman N."/>
            <person name="Song Z."/>
        </authorList>
    </citation>
    <scope>NUCLEOTIDE SEQUENCE</scope>
    <source>
        <strain evidence="2">EXF-9298</strain>
    </source>
</reference>
<protein>
    <submittedName>
        <fullName evidence="2">Uncharacterized protein</fullName>
    </submittedName>
</protein>
<accession>A0A9P8G4U1</accession>
<dbReference type="AlphaFoldDB" id="A0A9P8G4U1"/>
<organism evidence="2 3">
    <name type="scientific">Aureobasidium melanogenum</name>
    <name type="common">Aureobasidium pullulans var. melanogenum</name>
    <dbReference type="NCBI Taxonomy" id="46634"/>
    <lineage>
        <taxon>Eukaryota</taxon>
        <taxon>Fungi</taxon>
        <taxon>Dikarya</taxon>
        <taxon>Ascomycota</taxon>
        <taxon>Pezizomycotina</taxon>
        <taxon>Dothideomycetes</taxon>
        <taxon>Dothideomycetidae</taxon>
        <taxon>Dothideales</taxon>
        <taxon>Saccotheciaceae</taxon>
        <taxon>Aureobasidium</taxon>
    </lineage>
</organism>
<feature type="compositionally biased region" description="Acidic residues" evidence="1">
    <location>
        <begin position="504"/>
        <end position="513"/>
    </location>
</feature>
<gene>
    <name evidence="2" type="ORF">KCU98_g627</name>
</gene>
<evidence type="ECO:0000313" key="3">
    <source>
        <dbReference type="Proteomes" id="UP000729357"/>
    </source>
</evidence>
<feature type="region of interest" description="Disordered" evidence="1">
    <location>
        <begin position="489"/>
        <end position="513"/>
    </location>
</feature>
<feature type="compositionally biased region" description="Polar residues" evidence="1">
    <location>
        <begin position="267"/>
        <end position="281"/>
    </location>
</feature>
<feature type="region of interest" description="Disordered" evidence="1">
    <location>
        <begin position="247"/>
        <end position="300"/>
    </location>
</feature>
<dbReference type="EMBL" id="JAHFXS010000006">
    <property type="protein sequence ID" value="KAG9991111.1"/>
    <property type="molecule type" value="Genomic_DNA"/>
</dbReference>
<evidence type="ECO:0000256" key="1">
    <source>
        <dbReference type="SAM" id="MobiDB-lite"/>
    </source>
</evidence>
<dbReference type="Proteomes" id="UP000729357">
    <property type="component" value="Unassembled WGS sequence"/>
</dbReference>
<name>A0A9P8G4U1_AURME</name>
<feature type="region of interest" description="Disordered" evidence="1">
    <location>
        <begin position="1"/>
        <end position="83"/>
    </location>
</feature>
<keyword evidence="3" id="KW-1185">Reference proteome</keyword>
<comment type="caution">
    <text evidence="2">The sequence shown here is derived from an EMBL/GenBank/DDBJ whole genome shotgun (WGS) entry which is preliminary data.</text>
</comment>
<evidence type="ECO:0000313" key="2">
    <source>
        <dbReference type="EMBL" id="KAG9991111.1"/>
    </source>
</evidence>
<feature type="compositionally biased region" description="Polar residues" evidence="1">
    <location>
        <begin position="198"/>
        <end position="220"/>
    </location>
</feature>
<sequence length="513" mass="54967">MMDVPDDENLPASAEAPTRRNRKRGPSSIVNGTVKRTRDSQPTTPGLVRGSISDLVSNASPSWEPVNGSKATPSASPGLTVSKGKKTWREAIVNILKDSQEGLTSHEIVLRVRSSPNEAIDQDKVRAAVSATLSTGAKGDKPIFEKRLPNEANKVIWALKDGGFSNLTNELLGEHSVAGELDAAMIVANAPEHESNDRPSMTNGGVSGCGNQSTETNVETNGDDAATPLDTSSAVTAQKINLIIEGAGLSPRDGGTDEPAAAPVVEPSQQSHLQELQQTSPPLVDRQEKSSARELQPTVHESRVATMPDLLPGFVAEDRPAVTVPLIAPEMESTDVVVGELQDASVGQGMSSLEVLRPLLADKISKEVARFNSRRQQELPALEECLPFRGHSNIDVHAVIEDMLRPLRENVGLDSTLAQPAVLVNRSDAHRALDDIRLASDFRKRFDEAISDCDSTLAAMASIISHLNEPIASIQSFKSSLQAYKAQASASQKSSRKSLNAFIDDQDDDDQVI</sequence>
<proteinExistence type="predicted"/>
<reference evidence="2" key="2">
    <citation type="submission" date="2021-08" db="EMBL/GenBank/DDBJ databases">
        <authorList>
            <person name="Gostincar C."/>
            <person name="Sun X."/>
            <person name="Song Z."/>
            <person name="Gunde-Cimerman N."/>
        </authorList>
    </citation>
    <scope>NUCLEOTIDE SEQUENCE</scope>
    <source>
        <strain evidence="2">EXF-9298</strain>
    </source>
</reference>
<feature type="non-terminal residue" evidence="2">
    <location>
        <position position="513"/>
    </location>
</feature>